<proteinExistence type="predicted"/>
<dbReference type="AlphaFoldDB" id="A0A060QIM1"/>
<reference evidence="1 2" key="2">
    <citation type="journal article" date="2014" name="PLoS ONE">
        <title>Evolution of mitochondria reconstructed from the energy metabolism of living bacteria.</title>
        <authorList>
            <person name="Degli Esposti M."/>
            <person name="Chouaia B."/>
            <person name="Comandatore F."/>
            <person name="Crotti E."/>
            <person name="Sassera D."/>
            <person name="Lievens P.M."/>
            <person name="Daffonchio D."/>
            <person name="Bandi C."/>
        </authorList>
    </citation>
    <scope>NUCLEOTIDE SEQUENCE [LARGE SCALE GENOMIC DNA]</scope>
    <source>
        <strain evidence="1 2">SF2.1</strain>
    </source>
</reference>
<dbReference type="EMBL" id="CBLX010000023">
    <property type="protein sequence ID" value="CDG40770.1"/>
    <property type="molecule type" value="Genomic_DNA"/>
</dbReference>
<comment type="caution">
    <text evidence="1">The sequence shown here is derived from an EMBL/GenBank/DDBJ whole genome shotgun (WGS) entry which is preliminary data.</text>
</comment>
<evidence type="ECO:0000313" key="1">
    <source>
        <dbReference type="EMBL" id="CDG40770.1"/>
    </source>
</evidence>
<organism evidence="1 2">
    <name type="scientific">Asaia bogorensis</name>
    <dbReference type="NCBI Taxonomy" id="91915"/>
    <lineage>
        <taxon>Bacteria</taxon>
        <taxon>Pseudomonadati</taxon>
        <taxon>Pseudomonadota</taxon>
        <taxon>Alphaproteobacteria</taxon>
        <taxon>Acetobacterales</taxon>
        <taxon>Acetobacteraceae</taxon>
        <taxon>Asaia</taxon>
    </lineage>
</organism>
<gene>
    <name evidence="1" type="ORF">ASAP_2725</name>
</gene>
<evidence type="ECO:0000313" key="2">
    <source>
        <dbReference type="Proteomes" id="UP000027583"/>
    </source>
</evidence>
<protein>
    <submittedName>
        <fullName evidence="1">Uncharacterized protein</fullName>
    </submittedName>
</protein>
<name>A0A060QIM1_9PROT</name>
<accession>A0A060QIM1</accession>
<sequence>MGRGGTSELMKIILSGAWIDMASGFLRYQRGGVASIPDPLGESA</sequence>
<reference evidence="1 2" key="1">
    <citation type="journal article" date="2014" name="Genome Biol. Evol.">
        <title>Acetic acid bacteria genomes reveal functional traits for adaptation to life in insect guts.</title>
        <authorList>
            <person name="Chouaia B."/>
            <person name="Gaiarsa S."/>
            <person name="Crotti E."/>
            <person name="Comandatore F."/>
            <person name="Degli Esposti M."/>
            <person name="Ricci I."/>
            <person name="Alma A."/>
            <person name="Favia G."/>
            <person name="Bandi C."/>
            <person name="Daffonchio D."/>
        </authorList>
    </citation>
    <scope>NUCLEOTIDE SEQUENCE [LARGE SCALE GENOMIC DNA]</scope>
    <source>
        <strain evidence="1 2">SF2.1</strain>
    </source>
</reference>
<dbReference type="Proteomes" id="UP000027583">
    <property type="component" value="Unassembled WGS sequence"/>
</dbReference>